<dbReference type="RefSeq" id="WP_288186062.1">
    <property type="nucleotide sequence ID" value="NZ_LT608335.1"/>
</dbReference>
<evidence type="ECO:0000313" key="3">
    <source>
        <dbReference type="EMBL" id="SCM83700.1"/>
    </source>
</evidence>
<dbReference type="EMBL" id="FMJE01000007">
    <property type="protein sequence ID" value="SCM83700.1"/>
    <property type="molecule type" value="Genomic_DNA"/>
</dbReference>
<evidence type="ECO:0008006" key="4">
    <source>
        <dbReference type="Google" id="ProtNLM"/>
    </source>
</evidence>
<feature type="region of interest" description="Disordered" evidence="2">
    <location>
        <begin position="347"/>
        <end position="380"/>
    </location>
</feature>
<feature type="coiled-coil region" evidence="1">
    <location>
        <begin position="238"/>
        <end position="265"/>
    </location>
</feature>
<feature type="compositionally biased region" description="Basic and acidic residues" evidence="2">
    <location>
        <begin position="361"/>
        <end position="380"/>
    </location>
</feature>
<dbReference type="NCBIfam" id="TIGR02680">
    <property type="entry name" value="TIGR02680 family protein"/>
    <property type="match status" value="1"/>
</dbReference>
<feature type="coiled-coil region" evidence="1">
    <location>
        <begin position="827"/>
        <end position="986"/>
    </location>
</feature>
<keyword evidence="1" id="KW-0175">Coiled coil</keyword>
<dbReference type="Gene3D" id="3.40.50.300">
    <property type="entry name" value="P-loop containing nucleotide triphosphate hydrolases"/>
    <property type="match status" value="2"/>
</dbReference>
<dbReference type="Pfam" id="PF13558">
    <property type="entry name" value="SbcC_Walker_B"/>
    <property type="match status" value="1"/>
</dbReference>
<dbReference type="InterPro" id="IPR027417">
    <property type="entry name" value="P-loop_NTPase"/>
</dbReference>
<evidence type="ECO:0000256" key="2">
    <source>
        <dbReference type="SAM" id="MobiDB-lite"/>
    </source>
</evidence>
<protein>
    <recommendedName>
        <fullName evidence="4">TIGR02680 family protein</fullName>
    </recommendedName>
</protein>
<gene>
    <name evidence="3" type="ORF">KL86SPO_70558</name>
</gene>
<dbReference type="InterPro" id="IPR013496">
    <property type="entry name" value="CHP02680"/>
</dbReference>
<reference evidence="3" key="1">
    <citation type="submission" date="2016-08" db="EMBL/GenBank/DDBJ databases">
        <authorList>
            <person name="Seilhamer J.J."/>
        </authorList>
    </citation>
    <scope>NUCLEOTIDE SEQUENCE</scope>
    <source>
        <strain evidence="3">86</strain>
    </source>
</reference>
<proteinExistence type="predicted"/>
<feature type="coiled-coil region" evidence="1">
    <location>
        <begin position="559"/>
        <end position="586"/>
    </location>
</feature>
<sequence length="1392" mass="159399">MNNTNKWQMHRAGFLNFWYYDQEDYFFSDGKLLLRGLNGSGKSVTMQSLITVLLDGKIAANRLDPFGSKDRRMEDYLLGEKDVVERDERTGYLYLEYKREHSEQYLTTGIGLKARRGSSLDFWGFVITDNRRIHHDLALAKTEYNADGKPEHIPLTRGELERAIGPQSGFVVRSQNEYAALVNKYVFGFASIENYKDLMELLIQLRSPKLSKDFRPSVIHEILTNSLPALSDEELRPLSDTIENMEQTKEQIALLERDQAALGRLIRQYDQYNTFVLAEKAQKKLRADKALAKLERIYLERNKDKAAKNQQLAQEQESKLEYDRELAACQKEKEALDTHDVFKAEKQKHETETTINRQKQKYRDKTEALTRKKQTEQRENLTLRQQQHTLDQAETEMLEVLEELTVLAEEAEFTAHTAAAANFEKNYNNNYSFDIWKSETAAHQRRLSTIIDQLRLQAAAKREQQAAASAAEQAQQAFDTAREKARNTEQAFFNRREELLAQAYEWITRSRDILPVEPEEISLLAQAIQRLYEDTAWQDVLRPAEGAFKRRENMWRKHALELTLQSEQKKSECRNLETELQSWKTKKDPEPVRHPDTLKGRAALTAAAIPHLPFYAAVEFNPNVSARERERIESILAEIGLLDALIVPRQAISLLPSELFDRVIHPEPAIMCATLADYLHPTPSAGQEVSATDIDEVLRSIIVNEAGPAPLPADGAAPVVSVSYGAYRSGLIAGQAPGRDTALYIGQEARRQYRLQEMARLEAAITECSQALAALTAEYNTVMSKITELETCLALFPSGQILDAAYQEWQNSRREAAILEADAARKNAALRENLNKVQALTNQLRDVSAGLKLPLTETAYAAAREQAEKYRTQLNTLELACCNFLNSQSNVELTQKRLTELQTDVDELKGECLVLSEELARLELELKAVTARLAALGAEDIRRRSQEVVARLAELPKLIEAAVTAIARLKAEIDSLENQITLLEHERTFTHHLCNCWQQVFAEEAALRLVGQQEETNRELPDAGTIAGTYATLLETAELDRDKVGTRLTESYYKENALLTEYRLQLDEILTDTLDLPDIPPVEDQDFFVRHNNELKQITRRKRVTLEYDGRRMTPQSAFQLIDKQISDQKVLLSQQDRELYEEVIMNSIGRIISKRINSAENWVAQMNNLMESLDTSSGLAFSLRWKPLTADDDSQLDTEDLVNLLRADHRLLKEEDMKRVVRHFQSRIEQAKIQSVSRVDSFQHIVRELLDFRKWFTFTLFYRREGMPKKELTNNVFGKFSGGEKAMAMYTPLFSAACSRYREARADAPRVISLDEAFAGVDENNIREMFALVEQLGFNYIMNSQALWGDYDTVKKLAIYELVRPKNAPYVTLVRYHWDGHTRHLLHDEVM</sequence>
<evidence type="ECO:0000256" key="1">
    <source>
        <dbReference type="SAM" id="Coils"/>
    </source>
</evidence>
<accession>A0A212M1T7</accession>
<name>A0A212M1T7_9FIRM</name>
<organism evidence="3">
    <name type="scientific">uncultured Sporomusa sp</name>
    <dbReference type="NCBI Taxonomy" id="307249"/>
    <lineage>
        <taxon>Bacteria</taxon>
        <taxon>Bacillati</taxon>
        <taxon>Bacillota</taxon>
        <taxon>Negativicutes</taxon>
        <taxon>Selenomonadales</taxon>
        <taxon>Sporomusaceae</taxon>
        <taxon>Sporomusa</taxon>
        <taxon>environmental samples</taxon>
    </lineage>
</organism>
<dbReference type="SUPFAM" id="SSF52540">
    <property type="entry name" value="P-loop containing nucleoside triphosphate hydrolases"/>
    <property type="match status" value="1"/>
</dbReference>